<dbReference type="Proteomes" id="UP001165063">
    <property type="component" value="Unassembled WGS sequence"/>
</dbReference>
<name>A0A9W7DC78_AMBMO</name>
<dbReference type="InterPro" id="IPR000210">
    <property type="entry name" value="BTB/POZ_dom"/>
</dbReference>
<dbReference type="OrthoDB" id="6359943at2759"/>
<feature type="domain" description="BTB" evidence="1">
    <location>
        <begin position="24"/>
        <end position="93"/>
    </location>
</feature>
<dbReference type="AlphaFoldDB" id="A0A9W7DC78"/>
<evidence type="ECO:0000313" key="2">
    <source>
        <dbReference type="EMBL" id="GMG19987.1"/>
    </source>
</evidence>
<dbReference type="InterPro" id="IPR011333">
    <property type="entry name" value="SKP1/BTB/POZ_sf"/>
</dbReference>
<sequence length="496" mass="57700">MHISNNNAVISYLSKDLLTKGLLSDIQINAFDKRYNLHTLLIQRSPYFKALINWDTSEFEELLLNDKPRVLNVETDDPFITKESFDLMLKRLYGCQDANKEGEMPLSMIATAFFFQLDDIKESILYNYKFDNLTTQLAVSTLKMLDERDYGEFGLKLEDKCLTFLQDNGWQSGNQEWDNLPVSLIPEIVSSDQFFAPTEFDRIVFATRLFQTSDSSESDIKVVVKMFTNQLSFFTLTYNQQLYLLKLKLRSGEPIFDSSMVNDSNMLSAHIQNSTFFDKYSPISTEKGEIPGDTTFHRYSYPIKISGFSFNNRRYSYGKTVIPPFRFSIALNTAAERLTKKKIYYREFSYCGRVWRVSIYNFKKDDSLKIAIQRMPLSYIRPLYQTVGKYEYIVVPPVREELKDCQMPELLLSAESFGVGPSFRDSREKVLMYIKISLRCNNNLETREVNETQLFEFRDNSPIETTMTHVFSPLKHNFFNEPAPEPLKVNVLIGVI</sequence>
<dbReference type="Gene3D" id="3.30.710.10">
    <property type="entry name" value="Potassium Channel Kv1.1, Chain A"/>
    <property type="match status" value="1"/>
</dbReference>
<evidence type="ECO:0000259" key="1">
    <source>
        <dbReference type="PROSITE" id="PS50097"/>
    </source>
</evidence>
<organism evidence="2 3">
    <name type="scientific">Ambrosiozyma monospora</name>
    <name type="common">Yeast</name>
    <name type="synonym">Endomycopsis monosporus</name>
    <dbReference type="NCBI Taxonomy" id="43982"/>
    <lineage>
        <taxon>Eukaryota</taxon>
        <taxon>Fungi</taxon>
        <taxon>Dikarya</taxon>
        <taxon>Ascomycota</taxon>
        <taxon>Saccharomycotina</taxon>
        <taxon>Pichiomycetes</taxon>
        <taxon>Pichiales</taxon>
        <taxon>Pichiaceae</taxon>
        <taxon>Ambrosiozyma</taxon>
    </lineage>
</organism>
<proteinExistence type="predicted"/>
<dbReference type="SUPFAM" id="SSF54695">
    <property type="entry name" value="POZ domain"/>
    <property type="match status" value="1"/>
</dbReference>
<accession>A0A9W7DC78</accession>
<protein>
    <submittedName>
        <fullName evidence="2">Unnamed protein product</fullName>
    </submittedName>
</protein>
<evidence type="ECO:0000313" key="3">
    <source>
        <dbReference type="Proteomes" id="UP001165063"/>
    </source>
</evidence>
<gene>
    <name evidence="2" type="ORF">Amon01_000089100</name>
</gene>
<dbReference type="PANTHER" id="PTHR47369:SF1">
    <property type="entry name" value="BTB_POZ DOMAIN-CONTAINING PROTEIN"/>
    <property type="match status" value="1"/>
</dbReference>
<keyword evidence="3" id="KW-1185">Reference proteome</keyword>
<reference evidence="2" key="1">
    <citation type="submission" date="2023-04" db="EMBL/GenBank/DDBJ databases">
        <title>Ambrosiozyma monospora NBRC 1965.</title>
        <authorList>
            <person name="Ichikawa N."/>
            <person name="Sato H."/>
            <person name="Tonouchi N."/>
        </authorList>
    </citation>
    <scope>NUCLEOTIDE SEQUENCE</scope>
    <source>
        <strain evidence="2">NBRC 1965</strain>
    </source>
</reference>
<comment type="caution">
    <text evidence="2">The sequence shown here is derived from an EMBL/GenBank/DDBJ whole genome shotgun (WGS) entry which is preliminary data.</text>
</comment>
<dbReference type="PANTHER" id="PTHR47369">
    <property type="entry name" value="BTB/POZ DOMAIN-CONTAINING PROTEIN"/>
    <property type="match status" value="1"/>
</dbReference>
<dbReference type="PROSITE" id="PS50097">
    <property type="entry name" value="BTB"/>
    <property type="match status" value="1"/>
</dbReference>
<dbReference type="EMBL" id="BSXU01000253">
    <property type="protein sequence ID" value="GMG19987.1"/>
    <property type="molecule type" value="Genomic_DNA"/>
</dbReference>